<name>A0A3S2TPP8_9BURK</name>
<evidence type="ECO:0000259" key="3">
    <source>
        <dbReference type="SMART" id="SM00642"/>
    </source>
</evidence>
<evidence type="ECO:0000313" key="4">
    <source>
        <dbReference type="EMBL" id="RVT53840.1"/>
    </source>
</evidence>
<dbReference type="PANTHER" id="PTHR10357:SF179">
    <property type="entry name" value="NEUTRAL AND BASIC AMINO ACID TRANSPORT PROTEIN RBAT"/>
    <property type="match status" value="1"/>
</dbReference>
<keyword evidence="2" id="KW-0732">Signal</keyword>
<dbReference type="SMART" id="SM00642">
    <property type="entry name" value="Aamy"/>
    <property type="match status" value="1"/>
</dbReference>
<gene>
    <name evidence="4" type="ORF">ENE75_02850</name>
</gene>
<dbReference type="InterPro" id="IPR045857">
    <property type="entry name" value="O16G_dom_2"/>
</dbReference>
<feature type="chain" id="PRO_5018645058" evidence="2">
    <location>
        <begin position="19"/>
        <end position="545"/>
    </location>
</feature>
<dbReference type="Gene3D" id="3.20.20.80">
    <property type="entry name" value="Glycosidases"/>
    <property type="match status" value="1"/>
</dbReference>
<comment type="similarity">
    <text evidence="1">Belongs to the glycosyl hydrolase 13 family.</text>
</comment>
<sequence>MRSCWTALPLALPLLATAAPIDLSPVPMRDPGSRLAPDWHHGAFMEVFVRAWKDSDGDGIGDLRGLTQTLPMLKDLGIRGLWLMPITASADRDHGYHTTDFRAVAPEYGTLADFDALMSEAHRLGIGVVMDYVINHSAVEHPLFQQALQGPANPYRNWYVWSDTAPAGWDIWGKNPWYHAASRPWTWAGEWKDLPPAAPDARGFYFGTFNAKVPDFNLQNPAVWRYHEDSLRFWLNRGLDGLRLDAVPHMVERSARDWNDQPESRVLTKRLQDLITAYRHRWAVCEATAEPQDYAAPEVCGAAFAFGYVQHFVRAAQGDAASVQALVAPHPRRSARLATMVSNHDIFAGRRLWDQVGGDEARYRLAAAGYLLQPGTPFVYYGEAIGMAGLHGLPGMDAGDLPIRGPMSWTADGGFSTGAPFRPVSPNAATHNVQAQRADPDSLWHFYRAMIGLRNAHASIRRGSFEHARADGLVAHWQRRADDDHTLTLINYGTAGASVAVPALPPGARLVAAWPHWGAPARADGDGRAAVHLGPQSVRVYRVLR</sequence>
<accession>A0A3S2TPP8</accession>
<dbReference type="PANTHER" id="PTHR10357">
    <property type="entry name" value="ALPHA-AMYLASE FAMILY MEMBER"/>
    <property type="match status" value="1"/>
</dbReference>
<feature type="domain" description="Glycosyl hydrolase family 13 catalytic" evidence="3">
    <location>
        <begin position="46"/>
        <end position="422"/>
    </location>
</feature>
<reference evidence="4 5" key="1">
    <citation type="submission" date="2019-01" db="EMBL/GenBank/DDBJ databases">
        <authorList>
            <person name="Chen W.-M."/>
        </authorList>
    </citation>
    <scope>NUCLEOTIDE SEQUENCE [LARGE SCALE GENOMIC DNA]</scope>
    <source>
        <strain evidence="4 5">ICH-3</strain>
    </source>
</reference>
<evidence type="ECO:0000313" key="5">
    <source>
        <dbReference type="Proteomes" id="UP000288178"/>
    </source>
</evidence>
<dbReference type="GO" id="GO:0009313">
    <property type="term" value="P:oligosaccharide catabolic process"/>
    <property type="evidence" value="ECO:0007669"/>
    <property type="project" value="TreeGrafter"/>
</dbReference>
<dbReference type="Proteomes" id="UP000288178">
    <property type="component" value="Unassembled WGS sequence"/>
</dbReference>
<dbReference type="SUPFAM" id="SSF51445">
    <property type="entry name" value="(Trans)glycosidases"/>
    <property type="match status" value="1"/>
</dbReference>
<dbReference type="InterPro" id="IPR017853">
    <property type="entry name" value="GH"/>
</dbReference>
<protein>
    <submittedName>
        <fullName evidence="4">DUF3459 domain-containing protein</fullName>
    </submittedName>
</protein>
<proteinExistence type="inferred from homology"/>
<dbReference type="InterPro" id="IPR006047">
    <property type="entry name" value="GH13_cat_dom"/>
</dbReference>
<dbReference type="AlphaFoldDB" id="A0A3S2TPP8"/>
<evidence type="ECO:0000256" key="1">
    <source>
        <dbReference type="ARBA" id="ARBA00008061"/>
    </source>
</evidence>
<feature type="signal peptide" evidence="2">
    <location>
        <begin position="1"/>
        <end position="18"/>
    </location>
</feature>
<evidence type="ECO:0000256" key="2">
    <source>
        <dbReference type="SAM" id="SignalP"/>
    </source>
</evidence>
<keyword evidence="5" id="KW-1185">Reference proteome</keyword>
<dbReference type="GO" id="GO:0004556">
    <property type="term" value="F:alpha-amylase activity"/>
    <property type="evidence" value="ECO:0007669"/>
    <property type="project" value="TreeGrafter"/>
</dbReference>
<dbReference type="Gene3D" id="3.90.400.10">
    <property type="entry name" value="Oligo-1,6-glucosidase, Domain 2"/>
    <property type="match status" value="1"/>
</dbReference>
<dbReference type="EMBL" id="SACT01000001">
    <property type="protein sequence ID" value="RVT53840.1"/>
    <property type="molecule type" value="Genomic_DNA"/>
</dbReference>
<organism evidence="4 5">
    <name type="scientific">Rubrivivax albus</name>
    <dbReference type="NCBI Taxonomy" id="2499835"/>
    <lineage>
        <taxon>Bacteria</taxon>
        <taxon>Pseudomonadati</taxon>
        <taxon>Pseudomonadota</taxon>
        <taxon>Betaproteobacteria</taxon>
        <taxon>Burkholderiales</taxon>
        <taxon>Sphaerotilaceae</taxon>
        <taxon>Rubrivivax</taxon>
    </lineage>
</organism>
<comment type="caution">
    <text evidence="4">The sequence shown here is derived from an EMBL/GenBank/DDBJ whole genome shotgun (WGS) entry which is preliminary data.</text>
</comment>
<dbReference type="Pfam" id="PF00128">
    <property type="entry name" value="Alpha-amylase"/>
    <property type="match status" value="1"/>
</dbReference>